<gene>
    <name evidence="10" type="ORF">KB893_016860</name>
    <name evidence="9" type="ORF">KB893_04315</name>
</gene>
<comment type="caution">
    <text evidence="9">The sequence shown here is derived from an EMBL/GenBank/DDBJ whole genome shotgun (WGS) entry which is preliminary data.</text>
</comment>
<evidence type="ECO:0000313" key="9">
    <source>
        <dbReference type="EMBL" id="MBR0561747.1"/>
    </source>
</evidence>
<feature type="chain" id="PRO_5042774142" evidence="6">
    <location>
        <begin position="21"/>
        <end position="748"/>
    </location>
</feature>
<dbReference type="InterPro" id="IPR029058">
    <property type="entry name" value="AB_hydrolase_fold"/>
</dbReference>
<dbReference type="EMBL" id="JAGQFT010000020">
    <property type="protein sequence ID" value="MBR0561747.1"/>
    <property type="molecule type" value="Genomic_DNA"/>
</dbReference>
<dbReference type="PROSITE" id="PS51257">
    <property type="entry name" value="PROKAR_LIPOPROTEIN"/>
    <property type="match status" value="1"/>
</dbReference>
<evidence type="ECO:0000313" key="10">
    <source>
        <dbReference type="EMBL" id="MBS7458815.1"/>
    </source>
</evidence>
<keyword evidence="4" id="KW-0720">Serine protease</keyword>
<feature type="domain" description="Peptidase S9A N-terminal" evidence="8">
    <location>
        <begin position="46"/>
        <end position="441"/>
    </location>
</feature>
<feature type="compositionally biased region" description="Low complexity" evidence="5">
    <location>
        <begin position="729"/>
        <end position="740"/>
    </location>
</feature>
<dbReference type="PRINTS" id="PR00862">
    <property type="entry name" value="PROLIGOPTASE"/>
</dbReference>
<evidence type="ECO:0000256" key="3">
    <source>
        <dbReference type="ARBA" id="ARBA00022801"/>
    </source>
</evidence>
<evidence type="ECO:0000259" key="7">
    <source>
        <dbReference type="Pfam" id="PF00326"/>
    </source>
</evidence>
<reference evidence="10 11" key="1">
    <citation type="journal article" date="2021" name="Microbiol. Resour. Announc.">
        <title>Draft Genome Sequence of Coralloluteibacterium stylophorae LMG 29479T.</title>
        <authorList>
            <person name="Karlyshev A.V."/>
            <person name="Kudryashova E.B."/>
            <person name="Ariskina E.V."/>
            <person name="Conroy A.P."/>
            <person name="Abidueva E.Y."/>
        </authorList>
    </citation>
    <scope>NUCLEOTIDE SEQUENCE [LARGE SCALE GENOMIC DNA]</scope>
    <source>
        <strain evidence="10 11">LMG 29479</strain>
    </source>
</reference>
<evidence type="ECO:0000256" key="5">
    <source>
        <dbReference type="SAM" id="MobiDB-lite"/>
    </source>
</evidence>
<proteinExistence type="inferred from homology"/>
<dbReference type="PANTHER" id="PTHR11757:SF19">
    <property type="entry name" value="PROLYL ENDOPEPTIDASE-LIKE"/>
    <property type="match status" value="1"/>
</dbReference>
<keyword evidence="3" id="KW-0378">Hydrolase</keyword>
<sequence>MTRTRSTLALLLALGLVACGGDDTPQRTGRPERPALPPAPMAAIQPYVVTAPFGAERQDEYYWLRDDSRENPDVLDYLRAENDYADQAMAPLANLRETLYQELIGRIVPDDTSVPYRKDGYWYYTRFVPGQEYPVHARRKGSMQAPEEVLLDLNALSQGKSFLQIPNWEVSPDQALLAYVEDTVGRRQYTLRIKDIATGALLPESIPGLAASIEWAADGRSLYYVENDPATLLTKRVRRHVLGTDPAEDELVYEETDEAFYMGLMHTRSEKYICIGVESTVSTEQRCTESAAPGEFRLVAPRERNVEYFADHLDGRWVIRTNRDAPNFKLMEADEGAWEDAAAWRQLVAHDAGVLLEDVVLFNGFMALAERSEGLSRLRVIPEEGEAFEVAADEPAYAMDFGVNAEPGSDRLRYTYTSPTTPETTYELDIATRERALLKEQPVQGGFVKSNYVTERRWANSRDGVRIPVTLLYRRGFERDGTAALLQYGYGAYGSSTEPRFNPNVLSLVDRGMVYAIAHVRGGEEMGRAWYEGGRLTDKQNSFNDFIDVTRFLVGQKYAAPNRVAAMGGSAGGLLMGAVANQAPDNYRAIVSLVPFVDVVTTMLDPTIPLTTNEYDEWGNPEQQEAYETMLAYSPYDHIEAKPYPAMFVGTGLWDSQVQYWEPAKYVARLRARRTDNHLLVLRTNMQAGHGGKSGRFQKYREVAEYYAFLLDQLGVAGPFAPTRALPARAPAAAEPAQAEEVAEPVGS</sequence>
<dbReference type="SUPFAM" id="SSF50993">
    <property type="entry name" value="Peptidase/esterase 'gauge' domain"/>
    <property type="match status" value="1"/>
</dbReference>
<dbReference type="Pfam" id="PF00326">
    <property type="entry name" value="Peptidase_S9"/>
    <property type="match status" value="1"/>
</dbReference>
<evidence type="ECO:0000256" key="6">
    <source>
        <dbReference type="SAM" id="SignalP"/>
    </source>
</evidence>
<dbReference type="InterPro" id="IPR002470">
    <property type="entry name" value="Peptidase_S9A"/>
</dbReference>
<evidence type="ECO:0000259" key="8">
    <source>
        <dbReference type="Pfam" id="PF02897"/>
    </source>
</evidence>
<feature type="signal peptide" evidence="6">
    <location>
        <begin position="1"/>
        <end position="20"/>
    </location>
</feature>
<evidence type="ECO:0000256" key="2">
    <source>
        <dbReference type="ARBA" id="ARBA00022670"/>
    </source>
</evidence>
<protein>
    <submittedName>
        <fullName evidence="9">S9 family peptidase</fullName>
    </submittedName>
</protein>
<dbReference type="Pfam" id="PF02897">
    <property type="entry name" value="Peptidase_S9_N"/>
    <property type="match status" value="1"/>
</dbReference>
<dbReference type="GO" id="GO:0004252">
    <property type="term" value="F:serine-type endopeptidase activity"/>
    <property type="evidence" value="ECO:0007669"/>
    <property type="project" value="InterPro"/>
</dbReference>
<dbReference type="AlphaFoldDB" id="A0A8J7VRH1"/>
<dbReference type="PANTHER" id="PTHR11757">
    <property type="entry name" value="PROTEASE FAMILY S9A OLIGOPEPTIDASE"/>
    <property type="match status" value="1"/>
</dbReference>
<dbReference type="InterPro" id="IPR023302">
    <property type="entry name" value="Pept_S9A_N"/>
</dbReference>
<feature type="region of interest" description="Disordered" evidence="5">
    <location>
        <begin position="729"/>
        <end position="748"/>
    </location>
</feature>
<evidence type="ECO:0000256" key="4">
    <source>
        <dbReference type="ARBA" id="ARBA00022825"/>
    </source>
</evidence>
<dbReference type="SUPFAM" id="SSF53474">
    <property type="entry name" value="alpha/beta-Hydrolases"/>
    <property type="match status" value="1"/>
</dbReference>
<evidence type="ECO:0000256" key="1">
    <source>
        <dbReference type="ARBA" id="ARBA00005228"/>
    </source>
</evidence>
<name>A0A8J7VRH1_9GAMM</name>
<dbReference type="Gene3D" id="3.40.50.1820">
    <property type="entry name" value="alpha/beta hydrolase"/>
    <property type="match status" value="1"/>
</dbReference>
<dbReference type="Gene3D" id="2.130.10.120">
    <property type="entry name" value="Prolyl oligopeptidase, N-terminal domain"/>
    <property type="match status" value="1"/>
</dbReference>
<dbReference type="InterPro" id="IPR051543">
    <property type="entry name" value="Serine_Peptidase_S9A"/>
</dbReference>
<dbReference type="Proteomes" id="UP000675747">
    <property type="component" value="Unassembled WGS sequence"/>
</dbReference>
<organism evidence="9">
    <name type="scientific">Coralloluteibacterium stylophorae</name>
    <dbReference type="NCBI Taxonomy" id="1776034"/>
    <lineage>
        <taxon>Bacteria</taxon>
        <taxon>Pseudomonadati</taxon>
        <taxon>Pseudomonadota</taxon>
        <taxon>Gammaproteobacteria</taxon>
        <taxon>Lysobacterales</taxon>
        <taxon>Lysobacteraceae</taxon>
        <taxon>Coralloluteibacterium</taxon>
    </lineage>
</organism>
<keyword evidence="2" id="KW-0645">Protease</keyword>
<dbReference type="InterPro" id="IPR001375">
    <property type="entry name" value="Peptidase_S9_cat"/>
</dbReference>
<keyword evidence="11" id="KW-1185">Reference proteome</keyword>
<comment type="similarity">
    <text evidence="1">Belongs to the peptidase S9A family.</text>
</comment>
<reference evidence="9" key="2">
    <citation type="submission" date="2021-04" db="EMBL/GenBank/DDBJ databases">
        <authorList>
            <person name="Karlyshev A.V."/>
        </authorList>
    </citation>
    <scope>NUCLEOTIDE SEQUENCE</scope>
    <source>
        <strain evidence="9">LMG 29479</strain>
    </source>
</reference>
<feature type="domain" description="Peptidase S9 prolyl oligopeptidase catalytic" evidence="7">
    <location>
        <begin position="500"/>
        <end position="715"/>
    </location>
</feature>
<accession>A0A8J7VRH1</accession>
<evidence type="ECO:0000313" key="11">
    <source>
        <dbReference type="Proteomes" id="UP000675747"/>
    </source>
</evidence>
<dbReference type="RefSeq" id="WP_211925714.1">
    <property type="nucleotide sequence ID" value="NZ_JAGQFT020000014.1"/>
</dbReference>
<dbReference type="GO" id="GO:0006508">
    <property type="term" value="P:proteolysis"/>
    <property type="evidence" value="ECO:0007669"/>
    <property type="project" value="UniProtKB-KW"/>
</dbReference>
<dbReference type="EMBL" id="JAGQFT020000014">
    <property type="protein sequence ID" value="MBS7458815.1"/>
    <property type="molecule type" value="Genomic_DNA"/>
</dbReference>
<keyword evidence="6" id="KW-0732">Signal</keyword>